<feature type="binding site" evidence="8">
    <location>
        <begin position="9"/>
        <end position="17"/>
    </location>
    <ligand>
        <name>ATP</name>
        <dbReference type="ChEBI" id="CHEBI:30616"/>
    </ligand>
</feature>
<reference evidence="11" key="1">
    <citation type="journal article" date="2018" name="Sci. Rep.">
        <title>Lignite coal burning seam in the remote Altai Mountains harbors a hydrogen-driven thermophilic microbial community.</title>
        <authorList>
            <person name="Kadnikov V.V."/>
            <person name="Mardanov A.V."/>
            <person name="Ivasenko D.A."/>
            <person name="Antsiferov D.V."/>
            <person name="Beletsky A.V."/>
            <person name="Karnachuk O.V."/>
            <person name="Ravin N.V."/>
        </authorList>
    </citation>
    <scope>NUCLEOTIDE SEQUENCE [LARGE SCALE GENOMIC DNA]</scope>
</reference>
<dbReference type="GO" id="GO:0036431">
    <property type="term" value="F:dCMP kinase activity"/>
    <property type="evidence" value="ECO:0007669"/>
    <property type="project" value="InterPro"/>
</dbReference>
<keyword evidence="3 8" id="KW-0547">Nucleotide-binding</keyword>
<dbReference type="Gene3D" id="3.40.50.300">
    <property type="entry name" value="P-loop containing nucleotide triphosphate hydrolases"/>
    <property type="match status" value="1"/>
</dbReference>
<dbReference type="GO" id="GO:0006220">
    <property type="term" value="P:pyrimidine nucleotide metabolic process"/>
    <property type="evidence" value="ECO:0007669"/>
    <property type="project" value="UniProtKB-UniRule"/>
</dbReference>
<evidence type="ECO:0000256" key="3">
    <source>
        <dbReference type="ARBA" id="ARBA00022741"/>
    </source>
</evidence>
<evidence type="ECO:0000313" key="11">
    <source>
        <dbReference type="Proteomes" id="UP000244338"/>
    </source>
</evidence>
<evidence type="ECO:0000256" key="7">
    <source>
        <dbReference type="ARBA" id="ARBA00048478"/>
    </source>
</evidence>
<dbReference type="SUPFAM" id="SSF52540">
    <property type="entry name" value="P-loop containing nucleoside triphosphate hydrolases"/>
    <property type="match status" value="1"/>
</dbReference>
<evidence type="ECO:0000256" key="2">
    <source>
        <dbReference type="ARBA" id="ARBA00022679"/>
    </source>
</evidence>
<dbReference type="EC" id="2.7.4.25" evidence="8"/>
<dbReference type="NCBIfam" id="TIGR00017">
    <property type="entry name" value="cmk"/>
    <property type="match status" value="1"/>
</dbReference>
<feature type="domain" description="Cytidylate kinase" evidence="9">
    <location>
        <begin position="5"/>
        <end position="219"/>
    </location>
</feature>
<evidence type="ECO:0000256" key="8">
    <source>
        <dbReference type="HAMAP-Rule" id="MF_00238"/>
    </source>
</evidence>
<dbReference type="InterPro" id="IPR003136">
    <property type="entry name" value="Cytidylate_kin"/>
</dbReference>
<protein>
    <recommendedName>
        <fullName evidence="8">Cytidylate kinase</fullName>
        <shortName evidence="8">CK</shortName>
        <ecNumber evidence="8">2.7.4.25</ecNumber>
    </recommendedName>
    <alternativeName>
        <fullName evidence="8">Cytidine monophosphate kinase</fullName>
        <shortName evidence="8">CMP kinase</shortName>
    </alternativeName>
</protein>
<dbReference type="InterPro" id="IPR027417">
    <property type="entry name" value="P-loop_NTPase"/>
</dbReference>
<dbReference type="InterPro" id="IPR011994">
    <property type="entry name" value="Cytidylate_kinase_dom"/>
</dbReference>
<keyword evidence="8" id="KW-0963">Cytoplasm</keyword>
<comment type="similarity">
    <text evidence="1 8">Belongs to the cytidylate kinase family. Type 1 subfamily.</text>
</comment>
<evidence type="ECO:0000259" key="9">
    <source>
        <dbReference type="Pfam" id="PF02224"/>
    </source>
</evidence>
<accession>A0A2R6XZ66</accession>
<comment type="catalytic activity">
    <reaction evidence="6 8">
        <text>dCMP + ATP = dCDP + ADP</text>
        <dbReference type="Rhea" id="RHEA:25094"/>
        <dbReference type="ChEBI" id="CHEBI:30616"/>
        <dbReference type="ChEBI" id="CHEBI:57566"/>
        <dbReference type="ChEBI" id="CHEBI:58593"/>
        <dbReference type="ChEBI" id="CHEBI:456216"/>
        <dbReference type="EC" id="2.7.4.25"/>
    </reaction>
</comment>
<comment type="catalytic activity">
    <reaction evidence="7 8">
        <text>CMP + ATP = CDP + ADP</text>
        <dbReference type="Rhea" id="RHEA:11600"/>
        <dbReference type="ChEBI" id="CHEBI:30616"/>
        <dbReference type="ChEBI" id="CHEBI:58069"/>
        <dbReference type="ChEBI" id="CHEBI:60377"/>
        <dbReference type="ChEBI" id="CHEBI:456216"/>
        <dbReference type="EC" id="2.7.4.25"/>
    </reaction>
</comment>
<evidence type="ECO:0000256" key="4">
    <source>
        <dbReference type="ARBA" id="ARBA00022777"/>
    </source>
</evidence>
<comment type="subcellular location">
    <subcellularLocation>
        <location evidence="8">Cytoplasm</location>
    </subcellularLocation>
</comment>
<dbReference type="GO" id="GO:0036430">
    <property type="term" value="F:CMP kinase activity"/>
    <property type="evidence" value="ECO:0007669"/>
    <property type="project" value="RHEA"/>
</dbReference>
<dbReference type="GO" id="GO:0005524">
    <property type="term" value="F:ATP binding"/>
    <property type="evidence" value="ECO:0007669"/>
    <property type="project" value="UniProtKB-UniRule"/>
</dbReference>
<proteinExistence type="inferred from homology"/>
<evidence type="ECO:0000256" key="6">
    <source>
        <dbReference type="ARBA" id="ARBA00047615"/>
    </source>
</evidence>
<dbReference type="CDD" id="cd02020">
    <property type="entry name" value="CMPK"/>
    <property type="match status" value="1"/>
</dbReference>
<dbReference type="HAMAP" id="MF_00238">
    <property type="entry name" value="Cytidyl_kinase_type1"/>
    <property type="match status" value="1"/>
</dbReference>
<keyword evidence="4 8" id="KW-0418">Kinase</keyword>
<gene>
    <name evidence="8" type="primary">cmk</name>
    <name evidence="10" type="ORF">BSOLF_1619</name>
</gene>
<dbReference type="AlphaFoldDB" id="A0A2R6XZ66"/>
<sequence length="234" mass="25764">MVRGIAIDGPAGAGKSTIARRVARALGFQYIDTGAIYRALTLKAYRANIPLDDEHALNALVAGTDLTFQAREDGSLELYMDGTSVGEAIRAPEIGERVSLLARHPRVREAVVKQLKTLAEQMDVVMDGRDIGTVVMPDAMLKIYLTASLEERHRRRLLELEQKGLDVDAERVKDELQKRDDLDYSRASGPLKIADGAVVLDTTGLDIETVTETIVQMARERMNRLKVSSSHPPS</sequence>
<dbReference type="Proteomes" id="UP000244338">
    <property type="component" value="Unassembled WGS sequence"/>
</dbReference>
<keyword evidence="5 8" id="KW-0067">ATP-binding</keyword>
<dbReference type="Pfam" id="PF02224">
    <property type="entry name" value="Cytidylate_kin"/>
    <property type="match status" value="1"/>
</dbReference>
<evidence type="ECO:0000256" key="1">
    <source>
        <dbReference type="ARBA" id="ARBA00009427"/>
    </source>
</evidence>
<dbReference type="EMBL" id="PEBX01000081">
    <property type="protein sequence ID" value="PTQ55703.1"/>
    <property type="molecule type" value="Genomic_DNA"/>
</dbReference>
<organism evidence="10 11">
    <name type="scientific">Candidatus Carbonibacillus altaicus</name>
    <dbReference type="NCBI Taxonomy" id="2163959"/>
    <lineage>
        <taxon>Bacteria</taxon>
        <taxon>Bacillati</taxon>
        <taxon>Bacillota</taxon>
        <taxon>Bacilli</taxon>
        <taxon>Bacillales</taxon>
        <taxon>Candidatus Carbonibacillus</taxon>
    </lineage>
</organism>
<evidence type="ECO:0000313" key="10">
    <source>
        <dbReference type="EMBL" id="PTQ55703.1"/>
    </source>
</evidence>
<keyword evidence="2 8" id="KW-0808">Transferase</keyword>
<name>A0A2R6XZ66_9BACL</name>
<dbReference type="GO" id="GO:0005737">
    <property type="term" value="C:cytoplasm"/>
    <property type="evidence" value="ECO:0007669"/>
    <property type="project" value="UniProtKB-SubCell"/>
</dbReference>
<comment type="caution">
    <text evidence="10">The sequence shown here is derived from an EMBL/GenBank/DDBJ whole genome shotgun (WGS) entry which is preliminary data.</text>
</comment>
<evidence type="ECO:0000256" key="5">
    <source>
        <dbReference type="ARBA" id="ARBA00022840"/>
    </source>
</evidence>